<name>A0A084Q865_STAC4</name>
<reference evidence="1 2" key="1">
    <citation type="journal article" date="2014" name="BMC Genomics">
        <title>Comparative genome sequencing reveals chemotype-specific gene clusters in the toxigenic black mold Stachybotrys.</title>
        <authorList>
            <person name="Semeiks J."/>
            <person name="Borek D."/>
            <person name="Otwinowski Z."/>
            <person name="Grishin N.V."/>
        </authorList>
    </citation>
    <scope>NUCLEOTIDE SEQUENCE [LARGE SCALE GENOMIC DNA]</scope>
    <source>
        <strain evidence="1 2">IBT 40285</strain>
    </source>
</reference>
<dbReference type="OrthoDB" id="425534at2759"/>
<evidence type="ECO:0000313" key="1">
    <source>
        <dbReference type="EMBL" id="KFA60150.1"/>
    </source>
</evidence>
<protein>
    <submittedName>
        <fullName evidence="1">Uncharacterized protein</fullName>
    </submittedName>
</protein>
<organism evidence="1 2">
    <name type="scientific">Stachybotrys chlorohalonatus (strain IBT 40285)</name>
    <dbReference type="NCBI Taxonomy" id="1283841"/>
    <lineage>
        <taxon>Eukaryota</taxon>
        <taxon>Fungi</taxon>
        <taxon>Dikarya</taxon>
        <taxon>Ascomycota</taxon>
        <taxon>Pezizomycotina</taxon>
        <taxon>Sordariomycetes</taxon>
        <taxon>Hypocreomycetidae</taxon>
        <taxon>Hypocreales</taxon>
        <taxon>Stachybotryaceae</taxon>
        <taxon>Stachybotrys</taxon>
    </lineage>
</organism>
<proteinExistence type="predicted"/>
<dbReference type="STRING" id="1283841.A0A084Q865"/>
<dbReference type="InParanoid" id="A0A084Q865"/>
<dbReference type="HOGENOM" id="CLU_1378950_0_0_1"/>
<dbReference type="Proteomes" id="UP000028524">
    <property type="component" value="Unassembled WGS sequence"/>
</dbReference>
<evidence type="ECO:0000313" key="2">
    <source>
        <dbReference type="Proteomes" id="UP000028524"/>
    </source>
</evidence>
<dbReference type="EMBL" id="KL661884">
    <property type="protein sequence ID" value="KFA60150.1"/>
    <property type="molecule type" value="Genomic_DNA"/>
</dbReference>
<sequence length="198" mass="22173">MFPNRVGRIILDGVIDAVESVGPYWMNNTRDADKALGQFFYFYYKAKEACDFYRSEDSVGDIEQRYLSTISFLEDSPQSFVDMGKLRPIVIISAHIKARIFASLYSSPIHGFPGIARVLNAAHEMKWGELPELSEAPDFPALCSAGDSEWSSLFAHYLPDDSNIAIACADMLHPINDSVAEIQSIYEQMPERSSFGGR</sequence>
<keyword evidence="2" id="KW-1185">Reference proteome</keyword>
<gene>
    <name evidence="1" type="ORF">S40285_09664</name>
</gene>
<dbReference type="AlphaFoldDB" id="A0A084Q865"/>
<accession>A0A084Q865</accession>